<evidence type="ECO:0000313" key="2">
    <source>
        <dbReference type="Proteomes" id="UP001560573"/>
    </source>
</evidence>
<reference evidence="1 2" key="1">
    <citation type="submission" date="2023-07" db="EMBL/GenBank/DDBJ databases">
        <authorList>
            <person name="Lian W.-H."/>
        </authorList>
    </citation>
    <scope>NUCLEOTIDE SEQUENCE [LARGE SCALE GENOMIC DNA]</scope>
    <source>
        <strain evidence="1 2">SYSU DXS3180</strain>
    </source>
</reference>
<dbReference type="RefSeq" id="WP_369332131.1">
    <property type="nucleotide sequence ID" value="NZ_JAULBC010000010.1"/>
</dbReference>
<organism evidence="1 2">
    <name type="scientific">Danxiaibacter flavus</name>
    <dbReference type="NCBI Taxonomy" id="3049108"/>
    <lineage>
        <taxon>Bacteria</taxon>
        <taxon>Pseudomonadati</taxon>
        <taxon>Bacteroidota</taxon>
        <taxon>Chitinophagia</taxon>
        <taxon>Chitinophagales</taxon>
        <taxon>Chitinophagaceae</taxon>
        <taxon>Danxiaibacter</taxon>
    </lineage>
</organism>
<comment type="caution">
    <text evidence="1">The sequence shown here is derived from an EMBL/GenBank/DDBJ whole genome shotgun (WGS) entry which is preliminary data.</text>
</comment>
<dbReference type="Proteomes" id="UP001560573">
    <property type="component" value="Unassembled WGS sequence"/>
</dbReference>
<gene>
    <name evidence="1" type="ORF">QTN47_24630</name>
</gene>
<sequence length="70" mass="7565">MKTITFKTNINCSGCVEKATPFLDEAAGAGNWKVDTQNPAKLLTIESEGVHEKDILSILQKAGFKADVVK</sequence>
<name>A0ABV3ZLF2_9BACT</name>
<proteinExistence type="predicted"/>
<dbReference type="Gene3D" id="3.30.70.100">
    <property type="match status" value="1"/>
</dbReference>
<keyword evidence="2" id="KW-1185">Reference proteome</keyword>
<dbReference type="InterPro" id="IPR036163">
    <property type="entry name" value="HMA_dom_sf"/>
</dbReference>
<dbReference type="EMBL" id="JAULBC010000010">
    <property type="protein sequence ID" value="MEX6690716.1"/>
    <property type="molecule type" value="Genomic_DNA"/>
</dbReference>
<evidence type="ECO:0000313" key="1">
    <source>
        <dbReference type="EMBL" id="MEX6690716.1"/>
    </source>
</evidence>
<dbReference type="SUPFAM" id="SSF55008">
    <property type="entry name" value="HMA, heavy metal-associated domain"/>
    <property type="match status" value="1"/>
</dbReference>
<accession>A0ABV3ZLF2</accession>
<protein>
    <submittedName>
        <fullName evidence="1">Heavy metal transport/detoxification protein</fullName>
    </submittedName>
</protein>